<dbReference type="AlphaFoldDB" id="R7QFW6"/>
<keyword evidence="2" id="KW-1185">Reference proteome</keyword>
<sequence length="25" mass="2955">MCAFSQSFLLHWRNLNKLSRTCDSP</sequence>
<dbReference type="EMBL" id="HG001794">
    <property type="protein sequence ID" value="CDF36653.1"/>
    <property type="molecule type" value="Genomic_DNA"/>
</dbReference>
<reference evidence="2" key="1">
    <citation type="journal article" date="2013" name="Proc. Natl. Acad. Sci. U.S.A.">
        <title>Genome structure and metabolic features in the red seaweed Chondrus crispus shed light on evolution of the Archaeplastida.</title>
        <authorList>
            <person name="Collen J."/>
            <person name="Porcel B."/>
            <person name="Carre W."/>
            <person name="Ball S.G."/>
            <person name="Chaparro C."/>
            <person name="Tonon T."/>
            <person name="Barbeyron T."/>
            <person name="Michel G."/>
            <person name="Noel B."/>
            <person name="Valentin K."/>
            <person name="Elias M."/>
            <person name="Artiguenave F."/>
            <person name="Arun A."/>
            <person name="Aury J.M."/>
            <person name="Barbosa-Neto J.F."/>
            <person name="Bothwell J.H."/>
            <person name="Bouget F.Y."/>
            <person name="Brillet L."/>
            <person name="Cabello-Hurtado F."/>
            <person name="Capella-Gutierrez S."/>
            <person name="Charrier B."/>
            <person name="Cladiere L."/>
            <person name="Cock J.M."/>
            <person name="Coelho S.M."/>
            <person name="Colleoni C."/>
            <person name="Czjzek M."/>
            <person name="Da Silva C."/>
            <person name="Delage L."/>
            <person name="Denoeud F."/>
            <person name="Deschamps P."/>
            <person name="Dittami S.M."/>
            <person name="Gabaldon T."/>
            <person name="Gachon C.M."/>
            <person name="Groisillier A."/>
            <person name="Herve C."/>
            <person name="Jabbari K."/>
            <person name="Katinka M."/>
            <person name="Kloareg B."/>
            <person name="Kowalczyk N."/>
            <person name="Labadie K."/>
            <person name="Leblanc C."/>
            <person name="Lopez P.J."/>
            <person name="McLachlan D.H."/>
            <person name="Meslet-Cladiere L."/>
            <person name="Moustafa A."/>
            <person name="Nehr Z."/>
            <person name="Nyvall Collen P."/>
            <person name="Panaud O."/>
            <person name="Partensky F."/>
            <person name="Poulain J."/>
            <person name="Rensing S.A."/>
            <person name="Rousvoal S."/>
            <person name="Samson G."/>
            <person name="Symeonidi A."/>
            <person name="Weissenbach J."/>
            <person name="Zambounis A."/>
            <person name="Wincker P."/>
            <person name="Boyen C."/>
        </authorList>
    </citation>
    <scope>NUCLEOTIDE SEQUENCE [LARGE SCALE GENOMIC DNA]</scope>
    <source>
        <strain evidence="2">cv. Stackhouse</strain>
    </source>
</reference>
<organism evidence="1 2">
    <name type="scientific">Chondrus crispus</name>
    <name type="common">Carrageen Irish moss</name>
    <name type="synonym">Polymorpha crispa</name>
    <dbReference type="NCBI Taxonomy" id="2769"/>
    <lineage>
        <taxon>Eukaryota</taxon>
        <taxon>Rhodophyta</taxon>
        <taxon>Florideophyceae</taxon>
        <taxon>Rhodymeniophycidae</taxon>
        <taxon>Gigartinales</taxon>
        <taxon>Gigartinaceae</taxon>
        <taxon>Chondrus</taxon>
    </lineage>
</organism>
<evidence type="ECO:0000313" key="1">
    <source>
        <dbReference type="EMBL" id="CDF36653.1"/>
    </source>
</evidence>
<protein>
    <submittedName>
        <fullName evidence="1">Uncharacterized protein</fullName>
    </submittedName>
</protein>
<dbReference type="Proteomes" id="UP000012073">
    <property type="component" value="Unassembled WGS sequence"/>
</dbReference>
<dbReference type="Gramene" id="CDF36653">
    <property type="protein sequence ID" value="CDF36653"/>
    <property type="gene ID" value="CHC_T00004924001"/>
</dbReference>
<accession>R7QFW6</accession>
<proteinExistence type="predicted"/>
<dbReference type="GeneID" id="17324191"/>
<gene>
    <name evidence="1" type="ORF">CHC_T00004924001</name>
</gene>
<dbReference type="RefSeq" id="XP_005716472.1">
    <property type="nucleotide sequence ID" value="XM_005716415.1"/>
</dbReference>
<dbReference type="KEGG" id="ccp:CHC_T00004924001"/>
<name>R7QFW6_CHOCR</name>
<evidence type="ECO:0000313" key="2">
    <source>
        <dbReference type="Proteomes" id="UP000012073"/>
    </source>
</evidence>